<organism evidence="3 4">
    <name type="scientific">Frankia umida</name>
    <dbReference type="NCBI Taxonomy" id="573489"/>
    <lineage>
        <taxon>Bacteria</taxon>
        <taxon>Bacillati</taxon>
        <taxon>Actinomycetota</taxon>
        <taxon>Actinomycetes</taxon>
        <taxon>Frankiales</taxon>
        <taxon>Frankiaceae</taxon>
        <taxon>Frankia</taxon>
    </lineage>
</organism>
<feature type="compositionally biased region" description="Low complexity" evidence="1">
    <location>
        <begin position="12"/>
        <end position="39"/>
    </location>
</feature>
<protein>
    <submittedName>
        <fullName evidence="3">PKD domain-containing protein</fullName>
    </submittedName>
</protein>
<dbReference type="SUPFAM" id="SSF49299">
    <property type="entry name" value="PKD domain"/>
    <property type="match status" value="3"/>
</dbReference>
<feature type="compositionally biased region" description="Low complexity" evidence="1">
    <location>
        <begin position="70"/>
        <end position="83"/>
    </location>
</feature>
<evidence type="ECO:0000256" key="1">
    <source>
        <dbReference type="SAM" id="MobiDB-lite"/>
    </source>
</evidence>
<dbReference type="Gene3D" id="2.60.40.10">
    <property type="entry name" value="Immunoglobulins"/>
    <property type="match status" value="3"/>
</dbReference>
<feature type="region of interest" description="Disordered" evidence="1">
    <location>
        <begin position="1"/>
        <end position="120"/>
    </location>
</feature>
<dbReference type="EMBL" id="JALKFT010000006">
    <property type="protein sequence ID" value="MCK9875837.1"/>
    <property type="molecule type" value="Genomic_DNA"/>
</dbReference>
<dbReference type="PROSITE" id="PS50093">
    <property type="entry name" value="PKD"/>
    <property type="match status" value="3"/>
</dbReference>
<dbReference type="CDD" id="cd00146">
    <property type="entry name" value="PKD"/>
    <property type="match status" value="2"/>
</dbReference>
<keyword evidence="4" id="KW-1185">Reference proteome</keyword>
<evidence type="ECO:0000259" key="2">
    <source>
        <dbReference type="PROSITE" id="PS50093"/>
    </source>
</evidence>
<name>A0ABT0JWB4_9ACTN</name>
<feature type="domain" description="PKD" evidence="2">
    <location>
        <begin position="241"/>
        <end position="300"/>
    </location>
</feature>
<proteinExistence type="predicted"/>
<feature type="domain" description="PKD" evidence="2">
    <location>
        <begin position="144"/>
        <end position="201"/>
    </location>
</feature>
<feature type="compositionally biased region" description="Pro residues" evidence="1">
    <location>
        <begin position="1"/>
        <end position="11"/>
    </location>
</feature>
<evidence type="ECO:0000313" key="4">
    <source>
        <dbReference type="Proteomes" id="UP001201873"/>
    </source>
</evidence>
<dbReference type="InterPro" id="IPR000601">
    <property type="entry name" value="PKD_dom"/>
</dbReference>
<dbReference type="InterPro" id="IPR035986">
    <property type="entry name" value="PKD_dom_sf"/>
</dbReference>
<dbReference type="Proteomes" id="UP001201873">
    <property type="component" value="Unassembled WGS sequence"/>
</dbReference>
<dbReference type="Pfam" id="PF18911">
    <property type="entry name" value="PKD_4"/>
    <property type="match status" value="3"/>
</dbReference>
<dbReference type="InterPro" id="IPR013783">
    <property type="entry name" value="Ig-like_fold"/>
</dbReference>
<comment type="caution">
    <text evidence="3">The sequence shown here is derived from an EMBL/GenBank/DDBJ whole genome shotgun (WGS) entry which is preliminary data.</text>
</comment>
<feature type="domain" description="PKD" evidence="2">
    <location>
        <begin position="331"/>
        <end position="387"/>
    </location>
</feature>
<sequence>MPGPSTAPATPPASAGPRVPSSAPSPSTARTPTPARTPSDQTRRTPSDQAPSAPRAGGAPGTTPPPPGPGRTRTTPPAAVAGPSSQNPGGGTPLTGDPGTGQRSGDTRNPPPGSDNQPPVTAAVTIEASTATATVGDVVRLRATGAGLVSATWSFGDNTSQATGTNVSHTWTAPGRYTVTASATLTDGRTPIANAEIVVTAKPVEQPPATGPTAQLALDPATGNAPLTVAADAGASTAGSNPITTYVIAWGDGSTDNGRRATHTYPQAGTYTVTVTVTDSAGRTATAAATVQLTAPATPPKAALSVGNFSGSSYVSGARALSASQSVAGSSPIVSYRYEFGDGSPGTTIQSTDNYQLAGHHYAIGTYQASVTVTDQNGLQSTATATVDTEYSISFAKQAASSSPGGTTWTVTISGNGGSNGEAIQSVTGEGLRDDGCSGYKFLMGGSSCTVQVDVPSGTPSRVITVRSNARNNPATYDVAR</sequence>
<dbReference type="InterPro" id="IPR022409">
    <property type="entry name" value="PKD/Chitinase_dom"/>
</dbReference>
<accession>A0ABT0JWB4</accession>
<gene>
    <name evidence="3" type="ORF">MXD59_08630</name>
</gene>
<evidence type="ECO:0000313" key="3">
    <source>
        <dbReference type="EMBL" id="MCK9875837.1"/>
    </source>
</evidence>
<dbReference type="SMART" id="SM00089">
    <property type="entry name" value="PKD"/>
    <property type="match status" value="3"/>
</dbReference>
<reference evidence="3 4" key="1">
    <citation type="submission" date="2022-04" db="EMBL/GenBank/DDBJ databases">
        <title>Genome diversity in the genus Frankia.</title>
        <authorList>
            <person name="Carlos-Shanley C."/>
            <person name="Hahn D."/>
        </authorList>
    </citation>
    <scope>NUCLEOTIDE SEQUENCE [LARGE SCALE GENOMIC DNA]</scope>
    <source>
        <strain evidence="3 4">Ag45/Mut15</strain>
    </source>
</reference>